<sequence length="40" mass="4393">MTGKINLSVIIPVYNEVATCAEIIKRVQAISIVHEIIVVD</sequence>
<dbReference type="InterPro" id="IPR029044">
    <property type="entry name" value="Nucleotide-diphossugar_trans"/>
</dbReference>
<evidence type="ECO:0008006" key="2">
    <source>
        <dbReference type="Google" id="ProtNLM"/>
    </source>
</evidence>
<gene>
    <name evidence="1" type="ORF">METZ01_LOCUS443240</name>
</gene>
<accession>A0A382Z4F0</accession>
<evidence type="ECO:0000313" key="1">
    <source>
        <dbReference type="EMBL" id="SVD90386.1"/>
    </source>
</evidence>
<name>A0A382Z4F0_9ZZZZ</name>
<dbReference type="Gene3D" id="3.90.550.10">
    <property type="entry name" value="Spore Coat Polysaccharide Biosynthesis Protein SpsA, Chain A"/>
    <property type="match status" value="1"/>
</dbReference>
<dbReference type="EMBL" id="UINC01180944">
    <property type="protein sequence ID" value="SVD90386.1"/>
    <property type="molecule type" value="Genomic_DNA"/>
</dbReference>
<proteinExistence type="predicted"/>
<reference evidence="1" key="1">
    <citation type="submission" date="2018-05" db="EMBL/GenBank/DDBJ databases">
        <authorList>
            <person name="Lanie J.A."/>
            <person name="Ng W.-L."/>
            <person name="Kazmierczak K.M."/>
            <person name="Andrzejewski T.M."/>
            <person name="Davidsen T.M."/>
            <person name="Wayne K.J."/>
            <person name="Tettelin H."/>
            <person name="Glass J.I."/>
            <person name="Rusch D."/>
            <person name="Podicherti R."/>
            <person name="Tsui H.-C.T."/>
            <person name="Winkler M.E."/>
        </authorList>
    </citation>
    <scope>NUCLEOTIDE SEQUENCE</scope>
</reference>
<feature type="non-terminal residue" evidence="1">
    <location>
        <position position="40"/>
    </location>
</feature>
<protein>
    <recommendedName>
        <fullName evidence="2">Glycosyltransferase 2-like domain-containing protein</fullName>
    </recommendedName>
</protein>
<dbReference type="SUPFAM" id="SSF53448">
    <property type="entry name" value="Nucleotide-diphospho-sugar transferases"/>
    <property type="match status" value="1"/>
</dbReference>
<organism evidence="1">
    <name type="scientific">marine metagenome</name>
    <dbReference type="NCBI Taxonomy" id="408172"/>
    <lineage>
        <taxon>unclassified sequences</taxon>
        <taxon>metagenomes</taxon>
        <taxon>ecological metagenomes</taxon>
    </lineage>
</organism>
<dbReference type="AlphaFoldDB" id="A0A382Z4F0"/>